<evidence type="ECO:0000256" key="5">
    <source>
        <dbReference type="ARBA" id="ARBA00023136"/>
    </source>
</evidence>
<dbReference type="PANTHER" id="PTHR43646:SF2">
    <property type="entry name" value="GLYCOSYLTRANSFERASE 2-LIKE DOMAIN-CONTAINING PROTEIN"/>
    <property type="match status" value="1"/>
</dbReference>
<dbReference type="EMBL" id="VXRY01000183">
    <property type="protein sequence ID" value="MXY33379.1"/>
    <property type="molecule type" value="Genomic_DNA"/>
</dbReference>
<dbReference type="InterPro" id="IPR026461">
    <property type="entry name" value="Trfase_2_rSAM/seldom_assoc"/>
</dbReference>
<dbReference type="InterPro" id="IPR029044">
    <property type="entry name" value="Nucleotide-diphossugar_trans"/>
</dbReference>
<proteinExistence type="predicted"/>
<keyword evidence="3" id="KW-0328">Glycosyltransferase</keyword>
<dbReference type="SUPFAM" id="SSF53448">
    <property type="entry name" value="Nucleotide-diphospho-sugar transferases"/>
    <property type="match status" value="1"/>
</dbReference>
<dbReference type="Pfam" id="PF00535">
    <property type="entry name" value="Glycos_transf_2"/>
    <property type="match status" value="1"/>
</dbReference>
<dbReference type="AlphaFoldDB" id="A0A6B0Y0G8"/>
<dbReference type="CDD" id="cd02522">
    <property type="entry name" value="GT_2_like_a"/>
    <property type="match status" value="1"/>
</dbReference>
<evidence type="ECO:0000256" key="1">
    <source>
        <dbReference type="ARBA" id="ARBA00004236"/>
    </source>
</evidence>
<dbReference type="GO" id="GO:0016757">
    <property type="term" value="F:glycosyltransferase activity"/>
    <property type="evidence" value="ECO:0007669"/>
    <property type="project" value="UniProtKB-KW"/>
</dbReference>
<gene>
    <name evidence="7" type="ORF">F4Y60_04670</name>
</gene>
<accession>A0A6B0Y0G8</accession>
<evidence type="ECO:0000256" key="3">
    <source>
        <dbReference type="ARBA" id="ARBA00022676"/>
    </source>
</evidence>
<organism evidence="7">
    <name type="scientific">Boseongicola sp. SB0664_bin_43</name>
    <dbReference type="NCBI Taxonomy" id="2604844"/>
    <lineage>
        <taxon>Bacteria</taxon>
        <taxon>Pseudomonadati</taxon>
        <taxon>Pseudomonadota</taxon>
        <taxon>Alphaproteobacteria</taxon>
        <taxon>Rhodobacterales</taxon>
        <taxon>Paracoccaceae</taxon>
        <taxon>Boseongicola</taxon>
    </lineage>
</organism>
<name>A0A6B0Y0G8_9RHOB</name>
<sequence length="232" mass="24925">MPAPIAVIIPTLNVAHALPATTEALLGGLTDGLVAELVLSDGGSKDGIADVARELGATLVTGPRGRGGQIARGIAAARAPWLLILHADTHLKHDWAQAAGRHMERHPHMAGWFRLGFRANGFAPRLVAGGANLRSRLLGLPFGDQGLLVARATLEEVGGVPDIPLMEDVALARRLKGRLRPISSFALTSAERYETEGWMKRSIGNLGMLMRYRLGASPEDLAARYERQDQRQ</sequence>
<keyword evidence="2" id="KW-1003">Cell membrane</keyword>
<dbReference type="Gene3D" id="3.90.550.10">
    <property type="entry name" value="Spore Coat Polysaccharide Biosynthesis Protein SpsA, Chain A"/>
    <property type="match status" value="1"/>
</dbReference>
<reference evidence="7" key="1">
    <citation type="submission" date="2019-09" db="EMBL/GenBank/DDBJ databases">
        <title>Characterisation of the sponge microbiome using genome-centric metagenomics.</title>
        <authorList>
            <person name="Engelberts J.P."/>
            <person name="Robbins S.J."/>
            <person name="De Goeij J.M."/>
            <person name="Aranda M."/>
            <person name="Bell S.C."/>
            <person name="Webster N.S."/>
        </authorList>
    </citation>
    <scope>NUCLEOTIDE SEQUENCE</scope>
    <source>
        <strain evidence="7">SB0664_bin_43</strain>
    </source>
</reference>
<keyword evidence="4 7" id="KW-0808">Transferase</keyword>
<comment type="subcellular location">
    <subcellularLocation>
        <location evidence="1">Cell membrane</location>
    </subcellularLocation>
</comment>
<dbReference type="NCBIfam" id="TIGR04283">
    <property type="entry name" value="glyco_like_mftF"/>
    <property type="match status" value="1"/>
</dbReference>
<feature type="domain" description="Glycosyltransferase 2-like" evidence="6">
    <location>
        <begin position="7"/>
        <end position="122"/>
    </location>
</feature>
<evidence type="ECO:0000259" key="6">
    <source>
        <dbReference type="Pfam" id="PF00535"/>
    </source>
</evidence>
<dbReference type="GO" id="GO:0005886">
    <property type="term" value="C:plasma membrane"/>
    <property type="evidence" value="ECO:0007669"/>
    <property type="project" value="UniProtKB-SubCell"/>
</dbReference>
<evidence type="ECO:0000256" key="2">
    <source>
        <dbReference type="ARBA" id="ARBA00022475"/>
    </source>
</evidence>
<dbReference type="InterPro" id="IPR001173">
    <property type="entry name" value="Glyco_trans_2-like"/>
</dbReference>
<comment type="caution">
    <text evidence="7">The sequence shown here is derived from an EMBL/GenBank/DDBJ whole genome shotgun (WGS) entry which is preliminary data.</text>
</comment>
<evidence type="ECO:0000313" key="7">
    <source>
        <dbReference type="EMBL" id="MXY33379.1"/>
    </source>
</evidence>
<evidence type="ECO:0000256" key="4">
    <source>
        <dbReference type="ARBA" id="ARBA00022679"/>
    </source>
</evidence>
<keyword evidence="5" id="KW-0472">Membrane</keyword>
<protein>
    <submittedName>
        <fullName evidence="7">Glycosyltransferase</fullName>
    </submittedName>
</protein>
<dbReference type="PANTHER" id="PTHR43646">
    <property type="entry name" value="GLYCOSYLTRANSFERASE"/>
    <property type="match status" value="1"/>
</dbReference>